<dbReference type="AlphaFoldDB" id="D7D894"/>
<dbReference type="InterPro" id="IPR028098">
    <property type="entry name" value="Glyco_trans_4-like_N"/>
</dbReference>
<sequence length="76" mass="8739">MRILYVAPRYHPHIGGVEYVVKFIAESLARHGHDVTVLAGEPNIESPKEDIVNGIHVIRWPTWDEVAELYVEKLYT</sequence>
<dbReference type="HOGENOM" id="CLU_2893072_0_0_2"/>
<dbReference type="GeneID" id="9234169"/>
<dbReference type="RefSeq" id="WP_013143188.1">
    <property type="nucleotide sequence ID" value="NC_014205.1"/>
</dbReference>
<evidence type="ECO:0000313" key="3">
    <source>
        <dbReference type="Proteomes" id="UP000002573"/>
    </source>
</evidence>
<dbReference type="Proteomes" id="UP000002573">
    <property type="component" value="Chromosome"/>
</dbReference>
<name>D7D894_STAHD</name>
<keyword evidence="3" id="KW-1185">Reference proteome</keyword>
<reference evidence="2 3" key="2">
    <citation type="journal article" date="2011" name="Stand. Genomic Sci.">
        <title>Complete genome sequence of Staphylothermus hellenicus P8.</title>
        <authorList>
            <person name="Anderson I."/>
            <person name="Wirth R."/>
            <person name="Lucas S."/>
            <person name="Copeland A."/>
            <person name="Lapidus A."/>
            <person name="Cheng J.F."/>
            <person name="Goodwin L."/>
            <person name="Pitluck S."/>
            <person name="Davenport K."/>
            <person name="Detter J.C."/>
            <person name="Han C."/>
            <person name="Tapia R."/>
            <person name="Land M."/>
            <person name="Hauser L."/>
            <person name="Pati A."/>
            <person name="Mikhailova N."/>
            <person name="Woyke T."/>
            <person name="Klenk H.P."/>
            <person name="Kyrpides N."/>
            <person name="Ivanova N."/>
        </authorList>
    </citation>
    <scope>NUCLEOTIDE SEQUENCE [LARGE SCALE GENOMIC DNA]</scope>
    <source>
        <strain evidence="3">DSM 12710 / JCM 10830 / BK20S6-10-b1 / P8</strain>
    </source>
</reference>
<feature type="domain" description="Glycosyltransferase subfamily 4-like N-terminal" evidence="1">
    <location>
        <begin position="14"/>
        <end position="63"/>
    </location>
</feature>
<proteinExistence type="predicted"/>
<evidence type="ECO:0000259" key="1">
    <source>
        <dbReference type="Pfam" id="PF13439"/>
    </source>
</evidence>
<dbReference type="STRING" id="591019.Shell_0880"/>
<accession>D7D894</accession>
<dbReference type="eggNOG" id="arCOG01410">
    <property type="taxonomic scope" value="Archaea"/>
</dbReference>
<evidence type="ECO:0000313" key="2">
    <source>
        <dbReference type="EMBL" id="ADI31990.1"/>
    </source>
</evidence>
<dbReference type="EMBL" id="CP002051">
    <property type="protein sequence ID" value="ADI31990.1"/>
    <property type="molecule type" value="Genomic_DNA"/>
</dbReference>
<dbReference type="Gene3D" id="3.40.50.2000">
    <property type="entry name" value="Glycogen Phosphorylase B"/>
    <property type="match status" value="1"/>
</dbReference>
<reference evidence="3" key="1">
    <citation type="submission" date="2010-05" db="EMBL/GenBank/DDBJ databases">
        <title>Complete sequence of Staphylothermus hellenicus DSM 12710.</title>
        <authorList>
            <consortium name="US DOE Joint Genome Institute"/>
            <person name="Lucas S."/>
            <person name="Copeland A."/>
            <person name="Lapidus A."/>
            <person name="Cheng J.-F."/>
            <person name="Bruce D."/>
            <person name="Goodwin L."/>
            <person name="Pitluck S."/>
            <person name="Davenport K."/>
            <person name="Detter J.C."/>
            <person name="Han C."/>
            <person name="Tapia R."/>
            <person name="Larimer F."/>
            <person name="Land M."/>
            <person name="Hauser L."/>
            <person name="Kyrpides N."/>
            <person name="Mikhailova N."/>
            <person name="Anderson I.J."/>
            <person name="Woyke T."/>
        </authorList>
    </citation>
    <scope>NUCLEOTIDE SEQUENCE [LARGE SCALE GENOMIC DNA]</scope>
    <source>
        <strain evidence="3">DSM 12710 / JCM 10830 / BK20S6-10-b1 / P8</strain>
    </source>
</reference>
<dbReference type="OrthoDB" id="132546at2157"/>
<gene>
    <name evidence="2" type="ordered locus">Shell_0880</name>
</gene>
<dbReference type="Pfam" id="PF13439">
    <property type="entry name" value="Glyco_transf_4"/>
    <property type="match status" value="1"/>
</dbReference>
<dbReference type="KEGG" id="shc:Shell_0880"/>
<protein>
    <recommendedName>
        <fullName evidence="1">Glycosyltransferase subfamily 4-like N-terminal domain-containing protein</fullName>
    </recommendedName>
</protein>
<dbReference type="SUPFAM" id="SSF53756">
    <property type="entry name" value="UDP-Glycosyltransferase/glycogen phosphorylase"/>
    <property type="match status" value="1"/>
</dbReference>
<organism evidence="2 3">
    <name type="scientific">Staphylothermus hellenicus (strain DSM 12710 / JCM 10830 / BK20S6-10-b1 / P8)</name>
    <dbReference type="NCBI Taxonomy" id="591019"/>
    <lineage>
        <taxon>Archaea</taxon>
        <taxon>Thermoproteota</taxon>
        <taxon>Thermoprotei</taxon>
        <taxon>Desulfurococcales</taxon>
        <taxon>Desulfurococcaceae</taxon>
        <taxon>Staphylothermus</taxon>
    </lineage>
</organism>